<keyword evidence="4" id="KW-0808">Transferase</keyword>
<dbReference type="GO" id="GO:0032259">
    <property type="term" value="P:methylation"/>
    <property type="evidence" value="ECO:0007669"/>
    <property type="project" value="UniProtKB-KW"/>
</dbReference>
<evidence type="ECO:0000256" key="3">
    <source>
        <dbReference type="ARBA" id="ARBA00022603"/>
    </source>
</evidence>
<feature type="compositionally biased region" description="Low complexity" evidence="5">
    <location>
        <begin position="537"/>
        <end position="547"/>
    </location>
</feature>
<organism evidence="9 10">
    <name type="scientific">Candidatus Corynebacterium faecigallinarum</name>
    <dbReference type="NCBI Taxonomy" id="2838528"/>
    <lineage>
        <taxon>Bacteria</taxon>
        <taxon>Bacillati</taxon>
        <taxon>Actinomycetota</taxon>
        <taxon>Actinomycetes</taxon>
        <taxon>Mycobacteriales</taxon>
        <taxon>Corynebacteriaceae</taxon>
        <taxon>Corynebacterium</taxon>
    </lineage>
</organism>
<dbReference type="Proteomes" id="UP000823858">
    <property type="component" value="Unassembled WGS sequence"/>
</dbReference>
<dbReference type="InterPro" id="IPR007848">
    <property type="entry name" value="Small_mtfrase_dom"/>
</dbReference>
<sequence length="547" mass="58334">MSVDVQSPALGDLVRALTALDYSADLVLAALGREGHAEALSGNPGAAVWHLTRRRDTGAVDPRSATLTAVFFLREPVEFAAVAGVLGDDLADDLVAAGILAADQTDTDALVRSTIDIRPVTHDRHGDGRPVLIASDPDASAATTTRRSDHVPGVGQAPLTLLNQVPASPTESLLDLGTGSGVLALLLPAARTVATDVNTRALDYARASERSVTGTDATPVDFREGSWFEPVTDETFTRIVSNPPFVVGPAENGQIYRDSGLELDGASRTVVEGAAAHLAPGGTAHLLGAWVTSLTESPANRVASWLPSEGIRAWVVQRDEVSPSVYVRTWLSDASVDLRSPEGRRRCTHWLDYLQQHDVARIGMGYVHLERIDGPSEVTFEVLDTPDLEFFGDEVAEHFTRAAWLAETDADRLLDARFQVRPGLARETVELATIGTEDIPAVGFHPEVLRLTRTEGPRYSHEVDAPLSAVIAGLSPQGLSLRDTAELYCAVNGLDEDEFTTALVPLVVDLVRHGLVLPVELVDGLGDTDDSDDSDDSGFSGFSGAEL</sequence>
<evidence type="ECO:0000259" key="8">
    <source>
        <dbReference type="Pfam" id="PF25004"/>
    </source>
</evidence>
<feature type="domain" description="Methyltransferase small" evidence="6">
    <location>
        <begin position="160"/>
        <end position="257"/>
    </location>
</feature>
<gene>
    <name evidence="9" type="ORF">H9751_02235</name>
</gene>
<dbReference type="Gene3D" id="3.40.50.150">
    <property type="entry name" value="Vaccinia Virus protein VP39"/>
    <property type="match status" value="1"/>
</dbReference>
<keyword evidence="2" id="KW-0698">rRNA processing</keyword>
<keyword evidence="3 9" id="KW-0489">Methyltransferase</keyword>
<dbReference type="PANTHER" id="PTHR47816">
    <property type="entry name" value="RIBOSOMAL RNA SMALL SUBUNIT METHYLTRANSFERASE C"/>
    <property type="match status" value="1"/>
</dbReference>
<feature type="compositionally biased region" description="Low complexity" evidence="5">
    <location>
        <begin position="134"/>
        <end position="145"/>
    </location>
</feature>
<keyword evidence="1" id="KW-0963">Cytoplasm</keyword>
<dbReference type="EMBL" id="DWVP01000004">
    <property type="protein sequence ID" value="HJC84370.1"/>
    <property type="molecule type" value="Genomic_DNA"/>
</dbReference>
<dbReference type="InterPro" id="IPR029063">
    <property type="entry name" value="SAM-dependent_MTases_sf"/>
</dbReference>
<dbReference type="GO" id="GO:0008757">
    <property type="term" value="F:S-adenosylmethionine-dependent methyltransferase activity"/>
    <property type="evidence" value="ECO:0007669"/>
    <property type="project" value="InterPro"/>
</dbReference>
<dbReference type="InterPro" id="IPR002052">
    <property type="entry name" value="DNA_methylase_N6_adenine_CS"/>
</dbReference>
<evidence type="ECO:0000256" key="1">
    <source>
        <dbReference type="ARBA" id="ARBA00022490"/>
    </source>
</evidence>
<evidence type="ECO:0000259" key="6">
    <source>
        <dbReference type="Pfam" id="PF05175"/>
    </source>
</evidence>
<dbReference type="Pfam" id="PF23186">
    <property type="entry name" value="DUF7059"/>
    <property type="match status" value="1"/>
</dbReference>
<evidence type="ECO:0000313" key="10">
    <source>
        <dbReference type="Proteomes" id="UP000823858"/>
    </source>
</evidence>
<evidence type="ECO:0000256" key="4">
    <source>
        <dbReference type="ARBA" id="ARBA00022679"/>
    </source>
</evidence>
<dbReference type="PANTHER" id="PTHR47816:SF4">
    <property type="entry name" value="RIBOSOMAL RNA SMALL SUBUNIT METHYLTRANSFERASE C"/>
    <property type="match status" value="1"/>
</dbReference>
<reference evidence="9" key="2">
    <citation type="submission" date="2021-04" db="EMBL/GenBank/DDBJ databases">
        <authorList>
            <person name="Gilroy R."/>
        </authorList>
    </citation>
    <scope>NUCLEOTIDE SEQUENCE</scope>
    <source>
        <strain evidence="9">ChiHjej13B12-4958</strain>
    </source>
</reference>
<evidence type="ECO:0000313" key="9">
    <source>
        <dbReference type="EMBL" id="HJC84370.1"/>
    </source>
</evidence>
<evidence type="ECO:0000259" key="7">
    <source>
        <dbReference type="Pfam" id="PF23186"/>
    </source>
</evidence>
<comment type="caution">
    <text evidence="9">The sequence shown here is derived from an EMBL/GenBank/DDBJ whole genome shotgun (WGS) entry which is preliminary data.</text>
</comment>
<dbReference type="InterPro" id="IPR046977">
    <property type="entry name" value="RsmC/RlmG"/>
</dbReference>
<feature type="domain" description="DUF7782" evidence="8">
    <location>
        <begin position="396"/>
        <end position="518"/>
    </location>
</feature>
<dbReference type="SUPFAM" id="SSF53335">
    <property type="entry name" value="S-adenosyl-L-methionine-dependent methyltransferases"/>
    <property type="match status" value="1"/>
</dbReference>
<dbReference type="InterPro" id="IPR056684">
    <property type="entry name" value="DUF7782"/>
</dbReference>
<dbReference type="GO" id="GO:0008170">
    <property type="term" value="F:N-methyltransferase activity"/>
    <property type="evidence" value="ECO:0007669"/>
    <property type="project" value="UniProtKB-ARBA"/>
</dbReference>
<dbReference type="Pfam" id="PF25004">
    <property type="entry name" value="DUF7782"/>
    <property type="match status" value="1"/>
</dbReference>
<feature type="compositionally biased region" description="Acidic residues" evidence="5">
    <location>
        <begin position="526"/>
        <end position="536"/>
    </location>
</feature>
<dbReference type="CDD" id="cd02440">
    <property type="entry name" value="AdoMet_MTases"/>
    <property type="match status" value="1"/>
</dbReference>
<name>A0A9D2QD38_9CORY</name>
<evidence type="ECO:0000256" key="2">
    <source>
        <dbReference type="ARBA" id="ARBA00022552"/>
    </source>
</evidence>
<feature type="region of interest" description="Disordered" evidence="5">
    <location>
        <begin position="525"/>
        <end position="547"/>
    </location>
</feature>
<reference evidence="9" key="1">
    <citation type="journal article" date="2021" name="PeerJ">
        <title>Extensive microbial diversity within the chicken gut microbiome revealed by metagenomics and culture.</title>
        <authorList>
            <person name="Gilroy R."/>
            <person name="Ravi A."/>
            <person name="Getino M."/>
            <person name="Pursley I."/>
            <person name="Horton D.L."/>
            <person name="Alikhan N.F."/>
            <person name="Baker D."/>
            <person name="Gharbi K."/>
            <person name="Hall N."/>
            <person name="Watson M."/>
            <person name="Adriaenssens E.M."/>
            <person name="Foster-Nyarko E."/>
            <person name="Jarju S."/>
            <person name="Secka A."/>
            <person name="Antonio M."/>
            <person name="Oren A."/>
            <person name="Chaudhuri R.R."/>
            <person name="La Ragione R."/>
            <person name="Hildebrand F."/>
            <person name="Pallen M.J."/>
        </authorList>
    </citation>
    <scope>NUCLEOTIDE SEQUENCE</scope>
    <source>
        <strain evidence="9">ChiHjej13B12-4958</strain>
    </source>
</reference>
<dbReference type="GO" id="GO:0003676">
    <property type="term" value="F:nucleic acid binding"/>
    <property type="evidence" value="ECO:0007669"/>
    <property type="project" value="InterPro"/>
</dbReference>
<feature type="region of interest" description="Disordered" evidence="5">
    <location>
        <begin position="126"/>
        <end position="154"/>
    </location>
</feature>
<proteinExistence type="predicted"/>
<feature type="domain" description="DUF7059" evidence="7">
    <location>
        <begin position="20"/>
        <end position="107"/>
    </location>
</feature>
<evidence type="ECO:0000256" key="5">
    <source>
        <dbReference type="SAM" id="MobiDB-lite"/>
    </source>
</evidence>
<accession>A0A9D2QD38</accession>
<protein>
    <submittedName>
        <fullName evidence="9">Methyltransferase</fullName>
    </submittedName>
</protein>
<dbReference type="InterPro" id="IPR055487">
    <property type="entry name" value="DUF7059"/>
</dbReference>
<dbReference type="GO" id="GO:0006364">
    <property type="term" value="P:rRNA processing"/>
    <property type="evidence" value="ECO:0007669"/>
    <property type="project" value="UniProtKB-KW"/>
</dbReference>
<dbReference type="Pfam" id="PF05175">
    <property type="entry name" value="MTS"/>
    <property type="match status" value="1"/>
</dbReference>
<dbReference type="PROSITE" id="PS00092">
    <property type="entry name" value="N6_MTASE"/>
    <property type="match status" value="1"/>
</dbReference>
<dbReference type="AlphaFoldDB" id="A0A9D2QD38"/>